<dbReference type="InterPro" id="IPR001387">
    <property type="entry name" value="Cro/C1-type_HTH"/>
</dbReference>
<evidence type="ECO:0000313" key="3">
    <source>
        <dbReference type="EMBL" id="MYM25493.1"/>
    </source>
</evidence>
<dbReference type="PANTHER" id="PTHR46558:SF11">
    <property type="entry name" value="HTH-TYPE TRANSCRIPTIONAL REGULATOR XRE"/>
    <property type="match status" value="1"/>
</dbReference>
<dbReference type="InterPro" id="IPR010982">
    <property type="entry name" value="Lambda_DNA-bd_dom_sf"/>
</dbReference>
<reference evidence="3 4" key="1">
    <citation type="submission" date="2019-12" db="EMBL/GenBank/DDBJ databases">
        <title>Novel species isolated from a subtropical stream in China.</title>
        <authorList>
            <person name="Lu H."/>
        </authorList>
    </citation>
    <scope>NUCLEOTIDE SEQUENCE [LARGE SCALE GENOMIC DNA]</scope>
    <source>
        <strain evidence="3 4">FT135W</strain>
    </source>
</reference>
<name>A0A6L8KDH2_9BURK</name>
<keyword evidence="4" id="KW-1185">Reference proteome</keyword>
<dbReference type="Gene3D" id="1.10.260.40">
    <property type="entry name" value="lambda repressor-like DNA-binding domains"/>
    <property type="match status" value="1"/>
</dbReference>
<dbReference type="SMART" id="SM00530">
    <property type="entry name" value="HTH_XRE"/>
    <property type="match status" value="1"/>
</dbReference>
<evidence type="ECO:0000256" key="1">
    <source>
        <dbReference type="ARBA" id="ARBA00023125"/>
    </source>
</evidence>
<dbReference type="Proteomes" id="UP000479335">
    <property type="component" value="Unassembled WGS sequence"/>
</dbReference>
<dbReference type="PROSITE" id="PS50943">
    <property type="entry name" value="HTH_CROC1"/>
    <property type="match status" value="1"/>
</dbReference>
<keyword evidence="1" id="KW-0238">DNA-binding</keyword>
<gene>
    <name evidence="3" type="ORF">GTP46_22950</name>
</gene>
<dbReference type="SUPFAM" id="SSF47413">
    <property type="entry name" value="lambda repressor-like DNA-binding domains"/>
    <property type="match status" value="1"/>
</dbReference>
<feature type="domain" description="HTH cro/C1-type" evidence="2">
    <location>
        <begin position="18"/>
        <end position="72"/>
    </location>
</feature>
<evidence type="ECO:0000259" key="2">
    <source>
        <dbReference type="PROSITE" id="PS50943"/>
    </source>
</evidence>
<accession>A0A6L8KDH2</accession>
<dbReference type="EMBL" id="WWCN01000016">
    <property type="protein sequence ID" value="MYM25493.1"/>
    <property type="molecule type" value="Genomic_DNA"/>
</dbReference>
<sequence>MVTARQEGQFAKRIGKALAKQRIARNLTQEQVAAQLGVEQETISRFERGATLPPLLRLIDLAAIFNVPLDALVRAGSARSIDQAIDLAGALDTLSEEDRVWVLGWFTDMCAKLAAAADSKR</sequence>
<dbReference type="CDD" id="cd00093">
    <property type="entry name" value="HTH_XRE"/>
    <property type="match status" value="1"/>
</dbReference>
<dbReference type="GO" id="GO:0003677">
    <property type="term" value="F:DNA binding"/>
    <property type="evidence" value="ECO:0007669"/>
    <property type="project" value="UniProtKB-KW"/>
</dbReference>
<dbReference type="PANTHER" id="PTHR46558">
    <property type="entry name" value="TRACRIPTIONAL REGULATORY PROTEIN-RELATED-RELATED"/>
    <property type="match status" value="1"/>
</dbReference>
<organism evidence="3 4">
    <name type="scientific">Duganella flavida</name>
    <dbReference type="NCBI Taxonomy" id="2692175"/>
    <lineage>
        <taxon>Bacteria</taxon>
        <taxon>Pseudomonadati</taxon>
        <taxon>Pseudomonadota</taxon>
        <taxon>Betaproteobacteria</taxon>
        <taxon>Burkholderiales</taxon>
        <taxon>Oxalobacteraceae</taxon>
        <taxon>Telluria group</taxon>
        <taxon>Duganella</taxon>
    </lineage>
</organism>
<comment type="caution">
    <text evidence="3">The sequence shown here is derived from an EMBL/GenBank/DDBJ whole genome shotgun (WGS) entry which is preliminary data.</text>
</comment>
<protein>
    <submittedName>
        <fullName evidence="3">Helix-turn-helix domain-containing protein</fullName>
    </submittedName>
</protein>
<dbReference type="AlphaFoldDB" id="A0A6L8KDH2"/>
<evidence type="ECO:0000313" key="4">
    <source>
        <dbReference type="Proteomes" id="UP000479335"/>
    </source>
</evidence>
<proteinExistence type="predicted"/>
<dbReference type="Pfam" id="PF01381">
    <property type="entry name" value="HTH_3"/>
    <property type="match status" value="1"/>
</dbReference>